<dbReference type="Proteomes" id="UP001219525">
    <property type="component" value="Unassembled WGS sequence"/>
</dbReference>
<proteinExistence type="predicted"/>
<feature type="chain" id="PRO_5042175826" evidence="1">
    <location>
        <begin position="23"/>
        <end position="100"/>
    </location>
</feature>
<accession>A0AAD6V0E2</accession>
<sequence length="100" mass="9943">MLFNPPSFFILLAATMATTAAAATISSRQLMNGCTGTVSIPIEFLPASLACGITAAVASCVDDEVKCPGQCSCSILPCVPPVGPAGTLAATCLPKVALGI</sequence>
<evidence type="ECO:0000256" key="1">
    <source>
        <dbReference type="SAM" id="SignalP"/>
    </source>
</evidence>
<dbReference type="AlphaFoldDB" id="A0AAD6V0E2"/>
<dbReference type="EMBL" id="JARJCW010000070">
    <property type="protein sequence ID" value="KAJ7198985.1"/>
    <property type="molecule type" value="Genomic_DNA"/>
</dbReference>
<keyword evidence="3" id="KW-1185">Reference proteome</keyword>
<evidence type="ECO:0000313" key="3">
    <source>
        <dbReference type="Proteomes" id="UP001219525"/>
    </source>
</evidence>
<keyword evidence="1" id="KW-0732">Signal</keyword>
<reference evidence="2" key="1">
    <citation type="submission" date="2023-03" db="EMBL/GenBank/DDBJ databases">
        <title>Massive genome expansion in bonnet fungi (Mycena s.s.) driven by repeated elements and novel gene families across ecological guilds.</title>
        <authorList>
            <consortium name="Lawrence Berkeley National Laboratory"/>
            <person name="Harder C.B."/>
            <person name="Miyauchi S."/>
            <person name="Viragh M."/>
            <person name="Kuo A."/>
            <person name="Thoen E."/>
            <person name="Andreopoulos B."/>
            <person name="Lu D."/>
            <person name="Skrede I."/>
            <person name="Drula E."/>
            <person name="Henrissat B."/>
            <person name="Morin E."/>
            <person name="Kohler A."/>
            <person name="Barry K."/>
            <person name="LaButti K."/>
            <person name="Morin E."/>
            <person name="Salamov A."/>
            <person name="Lipzen A."/>
            <person name="Mereny Z."/>
            <person name="Hegedus B."/>
            <person name="Baldrian P."/>
            <person name="Stursova M."/>
            <person name="Weitz H."/>
            <person name="Taylor A."/>
            <person name="Grigoriev I.V."/>
            <person name="Nagy L.G."/>
            <person name="Martin F."/>
            <person name="Kauserud H."/>
        </authorList>
    </citation>
    <scope>NUCLEOTIDE SEQUENCE</scope>
    <source>
        <strain evidence="2">9144</strain>
    </source>
</reference>
<evidence type="ECO:0000313" key="2">
    <source>
        <dbReference type="EMBL" id="KAJ7198985.1"/>
    </source>
</evidence>
<feature type="signal peptide" evidence="1">
    <location>
        <begin position="1"/>
        <end position="22"/>
    </location>
</feature>
<comment type="caution">
    <text evidence="2">The sequence shown here is derived from an EMBL/GenBank/DDBJ whole genome shotgun (WGS) entry which is preliminary data.</text>
</comment>
<protein>
    <submittedName>
        <fullName evidence="2">Uncharacterized protein</fullName>
    </submittedName>
</protein>
<gene>
    <name evidence="2" type="ORF">GGX14DRAFT_468515</name>
</gene>
<organism evidence="2 3">
    <name type="scientific">Mycena pura</name>
    <dbReference type="NCBI Taxonomy" id="153505"/>
    <lineage>
        <taxon>Eukaryota</taxon>
        <taxon>Fungi</taxon>
        <taxon>Dikarya</taxon>
        <taxon>Basidiomycota</taxon>
        <taxon>Agaricomycotina</taxon>
        <taxon>Agaricomycetes</taxon>
        <taxon>Agaricomycetidae</taxon>
        <taxon>Agaricales</taxon>
        <taxon>Marasmiineae</taxon>
        <taxon>Mycenaceae</taxon>
        <taxon>Mycena</taxon>
    </lineage>
</organism>
<name>A0AAD6V0E2_9AGAR</name>